<dbReference type="AlphaFoldDB" id="U6KHR6"/>
<dbReference type="OrthoDB" id="1562195at2759"/>
<reference evidence="3" key="1">
    <citation type="submission" date="2013-10" db="EMBL/GenBank/DDBJ databases">
        <title>Genomic analysis of the causative agents of coccidiosis in chickens.</title>
        <authorList>
            <person name="Reid A.J."/>
            <person name="Blake D."/>
            <person name="Billington K."/>
            <person name="Browne H."/>
            <person name="Dunn M."/>
            <person name="Hung S."/>
            <person name="Kawahara F."/>
            <person name="Miranda-Saavedra D."/>
            <person name="Mourier T."/>
            <person name="Nagra H."/>
            <person name="Otto T.D."/>
            <person name="Rawlings N."/>
            <person name="Sanchez A."/>
            <person name="Sanders M."/>
            <person name="Subramaniam C."/>
            <person name="Tay Y."/>
            <person name="Dear P."/>
            <person name="Doerig C."/>
            <person name="Gruber A."/>
            <person name="Parkinson J."/>
            <person name="Shirley M."/>
            <person name="Wan K.L."/>
            <person name="Berriman M."/>
            <person name="Tomley F."/>
            <person name="Pain A."/>
        </authorList>
    </citation>
    <scope>NUCLEOTIDE SEQUENCE [LARGE SCALE GENOMIC DNA]</scope>
    <source>
        <strain evidence="3">Houghton</strain>
    </source>
</reference>
<feature type="domain" description="Histidine kinase/HSP90-like ATPase" evidence="2">
    <location>
        <begin position="408"/>
        <end position="502"/>
    </location>
</feature>
<keyword evidence="4" id="KW-1185">Reference proteome</keyword>
<dbReference type="Proteomes" id="UP000030744">
    <property type="component" value="Unassembled WGS sequence"/>
</dbReference>
<evidence type="ECO:0000313" key="4">
    <source>
        <dbReference type="Proteomes" id="UP000030744"/>
    </source>
</evidence>
<dbReference type="GeneID" id="60404577"/>
<gene>
    <name evidence="3" type="ORF">EMH_0092570</name>
</gene>
<dbReference type="RefSeq" id="XP_037878101.1">
    <property type="nucleotide sequence ID" value="XM_038022247.1"/>
</dbReference>
<dbReference type="Gene3D" id="3.30.565.10">
    <property type="entry name" value="Histidine kinase-like ATPase, C-terminal domain"/>
    <property type="match status" value="1"/>
</dbReference>
<keyword evidence="1" id="KW-1133">Transmembrane helix</keyword>
<evidence type="ECO:0000256" key="1">
    <source>
        <dbReference type="SAM" id="Phobius"/>
    </source>
</evidence>
<dbReference type="InterPro" id="IPR003594">
    <property type="entry name" value="HATPase_dom"/>
</dbReference>
<name>U6KHR6_9EIME</name>
<dbReference type="InterPro" id="IPR036890">
    <property type="entry name" value="HATPase_C_sf"/>
</dbReference>
<organism evidence="3 4">
    <name type="scientific">Eimeria mitis</name>
    <dbReference type="NCBI Taxonomy" id="44415"/>
    <lineage>
        <taxon>Eukaryota</taxon>
        <taxon>Sar</taxon>
        <taxon>Alveolata</taxon>
        <taxon>Apicomplexa</taxon>
        <taxon>Conoidasida</taxon>
        <taxon>Coccidia</taxon>
        <taxon>Eucoccidiorida</taxon>
        <taxon>Eimeriorina</taxon>
        <taxon>Eimeriidae</taxon>
        <taxon>Eimeria</taxon>
    </lineage>
</organism>
<keyword evidence="1" id="KW-0812">Transmembrane</keyword>
<proteinExistence type="predicted"/>
<feature type="transmembrane region" description="Helical" evidence="1">
    <location>
        <begin position="289"/>
        <end position="312"/>
    </location>
</feature>
<dbReference type="SUPFAM" id="SSF55874">
    <property type="entry name" value="ATPase domain of HSP90 chaperone/DNA topoisomerase II/histidine kinase"/>
    <property type="match status" value="1"/>
</dbReference>
<dbReference type="Pfam" id="PF02518">
    <property type="entry name" value="HATPase_c"/>
    <property type="match status" value="1"/>
</dbReference>
<accession>U6KHR6</accession>
<keyword evidence="1" id="KW-0472">Membrane</keyword>
<evidence type="ECO:0000313" key="3">
    <source>
        <dbReference type="EMBL" id="CDJ35812.1"/>
    </source>
</evidence>
<sequence length="628" mass="68739">MLVADFFLIKVWKGATDAKQQLLLNVQVCRGGVGFAWGVSRIRVQEEAETSPWFLGRLKSIDRNLSQEVLRKQGLLSQVVPASTLSYVGASIRAQRRLRNEGFVFSSNSSFSMRVDSLDSAVCLGAADIDVRWKLRSSHWLPELGGEPPKTVTVDISWSPLISAPAKDTIGIDKTSAEFACSPDAVASRGSVVPEDSVVYELFIAKANKAQGNWLASCGMYQDAFLLQTAEKIIVPQGRLWHSITVDFDDESAYKIGLVAKYFREGSAGLAQPFAYRYTEVSPDARLELFRFGGVSVFLLLLLVAVLVAVAWKFINRGGRVTQAFRQTLASVRRRKAFNRQEGLELRAGAAKKSAYGPVPTTIGCVDDALMHEGDPADSPLESAELSEMPGTPWLPHLEISGFSAENGAFMVCKEFLDNAVDACSKATANSPRFPLFREGEVELEIALDGPYLSVTCRDNGIGIDCDSVAALGEVFSSSKANDEKTGGEFGIGLKAISSLWDEQKEAELEAYCAAYTIWRDRIAYRFRVQTAEDPSWSRITLGETSLRETIVSAFHSLFNNLQKKFPWGFQSLKDIARIKATEVFAPSMAASLAGIICASPNPEFQKKALNLLNLGRLSVSVSAPCFL</sequence>
<dbReference type="VEuPathDB" id="ToxoDB:EMH_0092570"/>
<dbReference type="EMBL" id="HG733417">
    <property type="protein sequence ID" value="CDJ35812.1"/>
    <property type="molecule type" value="Genomic_DNA"/>
</dbReference>
<protein>
    <recommendedName>
        <fullName evidence="2">Histidine kinase/HSP90-like ATPase domain-containing protein</fullName>
    </recommendedName>
</protein>
<reference evidence="3" key="2">
    <citation type="submission" date="2013-10" db="EMBL/GenBank/DDBJ databases">
        <authorList>
            <person name="Aslett M."/>
        </authorList>
    </citation>
    <scope>NUCLEOTIDE SEQUENCE [LARGE SCALE GENOMIC DNA]</scope>
    <source>
        <strain evidence="3">Houghton</strain>
    </source>
</reference>
<evidence type="ECO:0000259" key="2">
    <source>
        <dbReference type="Pfam" id="PF02518"/>
    </source>
</evidence>